<dbReference type="AlphaFoldDB" id="A0A5C5Y7N7"/>
<keyword evidence="3 4" id="KW-0408">Iron</keyword>
<evidence type="ECO:0000313" key="7">
    <source>
        <dbReference type="Proteomes" id="UP000317238"/>
    </source>
</evidence>
<evidence type="ECO:0000256" key="2">
    <source>
        <dbReference type="ARBA" id="ARBA00022723"/>
    </source>
</evidence>
<dbReference type="Gene3D" id="1.10.760.10">
    <property type="entry name" value="Cytochrome c-like domain"/>
    <property type="match status" value="1"/>
</dbReference>
<protein>
    <submittedName>
        <fullName evidence="6">Cytochrome c</fullName>
    </submittedName>
</protein>
<dbReference type="GO" id="GO:0004130">
    <property type="term" value="F:cytochrome-c peroxidase activity"/>
    <property type="evidence" value="ECO:0007669"/>
    <property type="project" value="TreeGrafter"/>
</dbReference>
<evidence type="ECO:0000256" key="3">
    <source>
        <dbReference type="ARBA" id="ARBA00023004"/>
    </source>
</evidence>
<reference evidence="6 7" key="1">
    <citation type="submission" date="2019-02" db="EMBL/GenBank/DDBJ databases">
        <title>Deep-cultivation of Planctomycetes and their phenomic and genomic characterization uncovers novel biology.</title>
        <authorList>
            <person name="Wiegand S."/>
            <person name="Jogler M."/>
            <person name="Boedeker C."/>
            <person name="Pinto D."/>
            <person name="Vollmers J."/>
            <person name="Rivas-Marin E."/>
            <person name="Kohn T."/>
            <person name="Peeters S.H."/>
            <person name="Heuer A."/>
            <person name="Rast P."/>
            <person name="Oberbeckmann S."/>
            <person name="Bunk B."/>
            <person name="Jeske O."/>
            <person name="Meyerdierks A."/>
            <person name="Storesund J.E."/>
            <person name="Kallscheuer N."/>
            <person name="Luecker S."/>
            <person name="Lage O.M."/>
            <person name="Pohl T."/>
            <person name="Merkel B.J."/>
            <person name="Hornburger P."/>
            <person name="Mueller R.-W."/>
            <person name="Bruemmer F."/>
            <person name="Labrenz M."/>
            <person name="Spormann A.M."/>
            <person name="Op Den Camp H."/>
            <person name="Overmann J."/>
            <person name="Amann R."/>
            <person name="Jetten M.S.M."/>
            <person name="Mascher T."/>
            <person name="Medema M.H."/>
            <person name="Devos D.P."/>
            <person name="Kaster A.-K."/>
            <person name="Ovreas L."/>
            <person name="Rohde M."/>
            <person name="Galperin M.Y."/>
            <person name="Jogler C."/>
        </authorList>
    </citation>
    <scope>NUCLEOTIDE SEQUENCE [LARGE SCALE GENOMIC DNA]</scope>
    <source>
        <strain evidence="6 7">Pan14r</strain>
    </source>
</reference>
<dbReference type="EMBL" id="SJPL01000001">
    <property type="protein sequence ID" value="TWT71194.1"/>
    <property type="molecule type" value="Genomic_DNA"/>
</dbReference>
<dbReference type="InterPro" id="IPR036909">
    <property type="entry name" value="Cyt_c-like_dom_sf"/>
</dbReference>
<sequence length="502" mass="56762">MRRFPVPSIAWIYQKIIVVGRIKRYPPSVQRLIRSFALVLITSLLGSIVCAENPDSFTSVEASAEAIGGDARRGLRLLLETPLIPSDFDQETFDAVWQSWPEPLRSRAEQSTPEIRRQMAFERYGLTPRPAGLRDLDDRPDERPMQYVVDDQGRWTMNCLACHGGMVDGQPSPGAPNNRFALQTFTEEIRATKWILGKPLARMDLGAMVIPLGSTHGTTNAVVFGMGLMHYRDAELNFQPKIPGKFTHHDMDAPPWWHFAKRPYIYIDGFAAKGHRGLMQFMLVPENGPTFFSDHEDDFRDVYAYLSSLTPPKFEGEIDTAVARQGKVLFEEHCARCHGTYGTDGTYPNQRVPIDDIGTDRVRFDALSVSGRQKYADSWFAKTETPERRSIAAPDGYVAPPLDGIWASAPYFHNGSVPTLWGVLNPEHRPAVWRSDRLEFDSRDIGLRHEVVDQVPVIVSDAAVRRTYFDTRLPGKSRTGHDYPDVLTDLEKRAVLEYLKTL</sequence>
<dbReference type="SUPFAM" id="SSF46626">
    <property type="entry name" value="Cytochrome c"/>
    <property type="match status" value="2"/>
</dbReference>
<dbReference type="GO" id="GO:0046872">
    <property type="term" value="F:metal ion binding"/>
    <property type="evidence" value="ECO:0007669"/>
    <property type="project" value="UniProtKB-KW"/>
</dbReference>
<dbReference type="PROSITE" id="PS51007">
    <property type="entry name" value="CYTC"/>
    <property type="match status" value="1"/>
</dbReference>
<name>A0A5C5Y7N7_9PLAN</name>
<dbReference type="PANTHER" id="PTHR30600">
    <property type="entry name" value="CYTOCHROME C PEROXIDASE-RELATED"/>
    <property type="match status" value="1"/>
</dbReference>
<keyword evidence="1 4" id="KW-0349">Heme</keyword>
<dbReference type="RefSeq" id="WP_146439661.1">
    <property type="nucleotide sequence ID" value="NZ_SJPL01000001.1"/>
</dbReference>
<evidence type="ECO:0000313" key="6">
    <source>
        <dbReference type="EMBL" id="TWT71194.1"/>
    </source>
</evidence>
<keyword evidence="7" id="KW-1185">Reference proteome</keyword>
<feature type="domain" description="Cytochrome c" evidence="5">
    <location>
        <begin position="321"/>
        <end position="502"/>
    </location>
</feature>
<dbReference type="Pfam" id="PF21419">
    <property type="entry name" value="RoxA-like_Cyt-c"/>
    <property type="match status" value="1"/>
</dbReference>
<accession>A0A5C5Y7N7</accession>
<evidence type="ECO:0000256" key="1">
    <source>
        <dbReference type="ARBA" id="ARBA00022617"/>
    </source>
</evidence>
<dbReference type="InterPro" id="IPR009056">
    <property type="entry name" value="Cyt_c-like_dom"/>
</dbReference>
<dbReference type="GO" id="GO:0009055">
    <property type="term" value="F:electron transfer activity"/>
    <property type="evidence" value="ECO:0007669"/>
    <property type="project" value="InterPro"/>
</dbReference>
<dbReference type="OrthoDB" id="417271at2"/>
<keyword evidence="2 4" id="KW-0479">Metal-binding</keyword>
<dbReference type="PANTHER" id="PTHR30600:SF9">
    <property type="entry name" value="BLR7738 PROTEIN"/>
    <property type="match status" value="1"/>
</dbReference>
<comment type="caution">
    <text evidence="6">The sequence shown here is derived from an EMBL/GenBank/DDBJ whole genome shotgun (WGS) entry which is preliminary data.</text>
</comment>
<dbReference type="InterPro" id="IPR051395">
    <property type="entry name" value="Cytochrome_c_Peroxidase/MauG"/>
</dbReference>
<evidence type="ECO:0000259" key="5">
    <source>
        <dbReference type="PROSITE" id="PS51007"/>
    </source>
</evidence>
<dbReference type="Proteomes" id="UP000317238">
    <property type="component" value="Unassembled WGS sequence"/>
</dbReference>
<dbReference type="GO" id="GO:0020037">
    <property type="term" value="F:heme binding"/>
    <property type="evidence" value="ECO:0007669"/>
    <property type="project" value="InterPro"/>
</dbReference>
<organism evidence="6 7">
    <name type="scientific">Crateriforma conspicua</name>
    <dbReference type="NCBI Taxonomy" id="2527996"/>
    <lineage>
        <taxon>Bacteria</taxon>
        <taxon>Pseudomonadati</taxon>
        <taxon>Planctomycetota</taxon>
        <taxon>Planctomycetia</taxon>
        <taxon>Planctomycetales</taxon>
        <taxon>Planctomycetaceae</taxon>
        <taxon>Crateriforma</taxon>
    </lineage>
</organism>
<gene>
    <name evidence="6" type="ORF">Pan14r_35040</name>
</gene>
<evidence type="ECO:0000256" key="4">
    <source>
        <dbReference type="PROSITE-ProRule" id="PRU00433"/>
    </source>
</evidence>
<proteinExistence type="predicted"/>